<dbReference type="GO" id="GO:0033014">
    <property type="term" value="P:tetrapyrrole biosynthetic process"/>
    <property type="evidence" value="ECO:0007669"/>
    <property type="project" value="InterPro"/>
</dbReference>
<evidence type="ECO:0000313" key="3">
    <source>
        <dbReference type="Proteomes" id="UP000051439"/>
    </source>
</evidence>
<dbReference type="PATRIC" id="fig|1423766.4.peg.663"/>
<evidence type="ECO:0000259" key="1">
    <source>
        <dbReference type="Pfam" id="PF02602"/>
    </source>
</evidence>
<organism evidence="2 3">
    <name type="scientific">Lentilactobacillus kisonensis DSM 19906 = JCM 15041</name>
    <dbReference type="NCBI Taxonomy" id="1423766"/>
    <lineage>
        <taxon>Bacteria</taxon>
        <taxon>Bacillati</taxon>
        <taxon>Bacillota</taxon>
        <taxon>Bacilli</taxon>
        <taxon>Lactobacillales</taxon>
        <taxon>Lactobacillaceae</taxon>
        <taxon>Lentilactobacillus</taxon>
    </lineage>
</organism>
<keyword evidence="3" id="KW-1185">Reference proteome</keyword>
<dbReference type="Proteomes" id="UP000051439">
    <property type="component" value="Unassembled WGS sequence"/>
</dbReference>
<dbReference type="InterPro" id="IPR003754">
    <property type="entry name" value="4pyrrol_synth_uPrphyn_synth"/>
</dbReference>
<accession>A0A0R1NMG7</accession>
<dbReference type="AlphaFoldDB" id="A0A0R1NMG7"/>
<comment type="caution">
    <text evidence="2">The sequence shown here is derived from an EMBL/GenBank/DDBJ whole genome shotgun (WGS) entry which is preliminary data.</text>
</comment>
<name>A0A0R1NMG7_9LACO</name>
<sequence>MAYLITYPEQNISVELRNQLAAKAETIYLPLRKFRSVVLSEADEALIRNSRFLILTSPVSVKLYLKQLKLLNPTATILVLSHKMADALTAGGVHNVRVAGAETGRSLAQMISLPMAASVCLLRGDRSAIQRFLPVKVHQVMIYQNYWDQHLNDQAIEKLNGYYFTKVLVTSPSSFERLQTIMKQIPESFAHVTYYALGQTTANVISPQQVVVGDRHDVLKSTILKMCME</sequence>
<proteinExistence type="predicted"/>
<dbReference type="InterPro" id="IPR036108">
    <property type="entry name" value="4pyrrol_syn_uPrphyn_synt_sf"/>
</dbReference>
<feature type="domain" description="Tetrapyrrole biosynthesis uroporphyrinogen III synthase" evidence="1">
    <location>
        <begin position="24"/>
        <end position="205"/>
    </location>
</feature>
<dbReference type="EMBL" id="AZEB01000013">
    <property type="protein sequence ID" value="KRL21616.1"/>
    <property type="molecule type" value="Genomic_DNA"/>
</dbReference>
<dbReference type="SUPFAM" id="SSF69618">
    <property type="entry name" value="HemD-like"/>
    <property type="match status" value="1"/>
</dbReference>
<protein>
    <submittedName>
        <fullName evidence="2">Uroporphyrinogen-III synthase</fullName>
    </submittedName>
</protein>
<dbReference type="Gene3D" id="3.40.50.10090">
    <property type="match status" value="2"/>
</dbReference>
<gene>
    <name evidence="2" type="ORF">FC98_GL000643</name>
</gene>
<dbReference type="RefSeq" id="WP_008858121.1">
    <property type="nucleotide sequence ID" value="NZ_AZEB01000013.1"/>
</dbReference>
<evidence type="ECO:0000313" key="2">
    <source>
        <dbReference type="EMBL" id="KRL21616.1"/>
    </source>
</evidence>
<dbReference type="Pfam" id="PF02602">
    <property type="entry name" value="HEM4"/>
    <property type="match status" value="1"/>
</dbReference>
<dbReference type="GO" id="GO:0004852">
    <property type="term" value="F:uroporphyrinogen-III synthase activity"/>
    <property type="evidence" value="ECO:0007669"/>
    <property type="project" value="InterPro"/>
</dbReference>
<reference evidence="2 3" key="1">
    <citation type="journal article" date="2015" name="Genome Announc.">
        <title>Expanding the biotechnology potential of lactobacilli through comparative genomics of 213 strains and associated genera.</title>
        <authorList>
            <person name="Sun Z."/>
            <person name="Harris H.M."/>
            <person name="McCann A."/>
            <person name="Guo C."/>
            <person name="Argimon S."/>
            <person name="Zhang W."/>
            <person name="Yang X."/>
            <person name="Jeffery I.B."/>
            <person name="Cooney J.C."/>
            <person name="Kagawa T.F."/>
            <person name="Liu W."/>
            <person name="Song Y."/>
            <person name="Salvetti E."/>
            <person name="Wrobel A."/>
            <person name="Rasinkangas P."/>
            <person name="Parkhill J."/>
            <person name="Rea M.C."/>
            <person name="O'Sullivan O."/>
            <person name="Ritari J."/>
            <person name="Douillard F.P."/>
            <person name="Paul Ross R."/>
            <person name="Yang R."/>
            <person name="Briner A.E."/>
            <person name="Felis G.E."/>
            <person name="de Vos W.M."/>
            <person name="Barrangou R."/>
            <person name="Klaenhammer T.R."/>
            <person name="Caufield P.W."/>
            <person name="Cui Y."/>
            <person name="Zhang H."/>
            <person name="O'Toole P.W."/>
        </authorList>
    </citation>
    <scope>NUCLEOTIDE SEQUENCE [LARGE SCALE GENOMIC DNA]</scope>
    <source>
        <strain evidence="2 3">DSM 19906</strain>
    </source>
</reference>